<dbReference type="OrthoDB" id="8592152at2"/>
<dbReference type="AlphaFoldDB" id="A0A3E1RB92"/>
<evidence type="ECO:0000256" key="1">
    <source>
        <dbReference type="SAM" id="SignalP"/>
    </source>
</evidence>
<proteinExistence type="predicted"/>
<reference evidence="2 3" key="1">
    <citation type="submission" date="2018-05" db="EMBL/GenBank/DDBJ databases">
        <title>Rhodoferax soyangensis sp.nov., isolated from an oligotrophic freshwater lake.</title>
        <authorList>
            <person name="Park M."/>
        </authorList>
    </citation>
    <scope>NUCLEOTIDE SEQUENCE [LARGE SCALE GENOMIC DNA]</scope>
    <source>
        <strain evidence="2 3">IMCC26218</strain>
    </source>
</reference>
<feature type="chain" id="PRO_5017534766" description="Phosphate starvation-inducible protein PsiF" evidence="1">
    <location>
        <begin position="26"/>
        <end position="92"/>
    </location>
</feature>
<evidence type="ECO:0008006" key="4">
    <source>
        <dbReference type="Google" id="ProtNLM"/>
    </source>
</evidence>
<dbReference type="Proteomes" id="UP000260665">
    <property type="component" value="Unassembled WGS sequence"/>
</dbReference>
<evidence type="ECO:0000313" key="2">
    <source>
        <dbReference type="EMBL" id="RFO96634.1"/>
    </source>
</evidence>
<protein>
    <recommendedName>
        <fullName evidence="4">Phosphate starvation-inducible protein PsiF</fullName>
    </recommendedName>
</protein>
<organism evidence="2 3">
    <name type="scientific">Rhodoferax lacus</name>
    <dbReference type="NCBI Taxonomy" id="2184758"/>
    <lineage>
        <taxon>Bacteria</taxon>
        <taxon>Pseudomonadati</taxon>
        <taxon>Pseudomonadota</taxon>
        <taxon>Betaproteobacteria</taxon>
        <taxon>Burkholderiales</taxon>
        <taxon>Comamonadaceae</taxon>
        <taxon>Rhodoferax</taxon>
    </lineage>
</organism>
<dbReference type="RefSeq" id="WP_117177272.1">
    <property type="nucleotide sequence ID" value="NZ_QFZK01000006.1"/>
</dbReference>
<name>A0A3E1RB92_9BURK</name>
<dbReference type="EMBL" id="QFZK01000006">
    <property type="protein sequence ID" value="RFO96634.1"/>
    <property type="molecule type" value="Genomic_DNA"/>
</dbReference>
<feature type="signal peptide" evidence="1">
    <location>
        <begin position="1"/>
        <end position="25"/>
    </location>
</feature>
<comment type="caution">
    <text evidence="2">The sequence shown here is derived from an EMBL/GenBank/DDBJ whole genome shotgun (WGS) entry which is preliminary data.</text>
</comment>
<gene>
    <name evidence="2" type="ORF">DIC66_11445</name>
</gene>
<keyword evidence="1" id="KW-0732">Signal</keyword>
<accession>A0A3E1RB92</accession>
<keyword evidence="3" id="KW-1185">Reference proteome</keyword>
<evidence type="ECO:0000313" key="3">
    <source>
        <dbReference type="Proteomes" id="UP000260665"/>
    </source>
</evidence>
<sequence length="92" mass="9249">MSKIFSVAFGSLFVAGLMFSQVASAASECEAKALSKDGKPLAGAAKASSIKKCEAATKAPSACADKAIDKNGKALAGAAKNSFMKKCEADAK</sequence>